<dbReference type="PANTHER" id="PTHR33734:SF22">
    <property type="entry name" value="MEMBRANE-BOUND LYTIC MUREIN TRANSGLYCOSYLASE D"/>
    <property type="match status" value="1"/>
</dbReference>
<dbReference type="InterPro" id="IPR038144">
    <property type="entry name" value="IPI"/>
</dbReference>
<keyword evidence="3" id="KW-0378">Hydrolase</keyword>
<comment type="caution">
    <text evidence="3">The sequence shown here is derived from an EMBL/GenBank/DDBJ whole genome shotgun (WGS) entry which is preliminary data.</text>
</comment>
<dbReference type="EC" id="3.-.-.-" evidence="3"/>
<dbReference type="RefSeq" id="WP_134214322.1">
    <property type="nucleotide sequence ID" value="NZ_QFFZ01000029.1"/>
</dbReference>
<name>A0A4Y7RMV0_9FIRM</name>
<protein>
    <submittedName>
        <fullName evidence="3">Putative cell wall hydrolase LytN</fullName>
        <ecNumber evidence="3">3.-.-.-</ecNumber>
    </submittedName>
</protein>
<dbReference type="Gene3D" id="2.60.120.260">
    <property type="entry name" value="Galactose-binding domain-like"/>
    <property type="match status" value="1"/>
</dbReference>
<dbReference type="Proteomes" id="UP000297597">
    <property type="component" value="Unassembled WGS sequence"/>
</dbReference>
<dbReference type="SUPFAM" id="SSF54106">
    <property type="entry name" value="LysM domain"/>
    <property type="match status" value="1"/>
</dbReference>
<dbReference type="Gene3D" id="2.60.40.2360">
    <property type="entry name" value="Intracellular proteinase inhibitor BsuPI"/>
    <property type="match status" value="1"/>
</dbReference>
<feature type="domain" description="LysM" evidence="2">
    <location>
        <begin position="3"/>
        <end position="47"/>
    </location>
</feature>
<dbReference type="InterPro" id="IPR036779">
    <property type="entry name" value="LysM_dom_sf"/>
</dbReference>
<dbReference type="InterPro" id="IPR018392">
    <property type="entry name" value="LysM"/>
</dbReference>
<sequence length="380" mass="42219">MATTYIVQSGDTLFEIARRFGTTVERIVQANNIANPSAIYVGQVLTIPGGGNTGENDNTGSTGTLTGGGENSTSRRIGGLLYTIFTNKRTYTLGENVSITLVKTNQSSRSITLRYNTAQRFDFIARRVATQEEIWRWSRGRFFAQRVAEITLRPGQSQVFRATWDQRNNQGRQIAPGNIIIQGFNMARGLQNESVSTTIRVLGVGPTTTPSPTISPTPCPDINVLVNPGFENWPNQASLPNGWTGSNIYRTTISHRGNYAAEMGAVHNQRATLTQRADVEPGRIYELAWWARENVRAGGEARFVLFVEILFYNRAGQFVGRTEPRYTQDNIPNNSYQRYSLSTGRVPSGARIAEVRFTFEPSSGNDNTVKIDDVDLRCIF</sequence>
<organism evidence="3 4">
    <name type="scientific">Pelotomaculum propionicicum</name>
    <dbReference type="NCBI Taxonomy" id="258475"/>
    <lineage>
        <taxon>Bacteria</taxon>
        <taxon>Bacillati</taxon>
        <taxon>Bacillota</taxon>
        <taxon>Clostridia</taxon>
        <taxon>Eubacteriales</taxon>
        <taxon>Desulfotomaculaceae</taxon>
        <taxon>Pelotomaculum</taxon>
    </lineage>
</organism>
<dbReference type="Pfam" id="PF12690">
    <property type="entry name" value="BsuPI"/>
    <property type="match status" value="1"/>
</dbReference>
<keyword evidence="4" id="KW-1185">Reference proteome</keyword>
<feature type="compositionally biased region" description="Low complexity" evidence="1">
    <location>
        <begin position="54"/>
        <end position="64"/>
    </location>
</feature>
<dbReference type="InterPro" id="IPR020481">
    <property type="entry name" value="Intracell_prot_inh_BsuPI"/>
</dbReference>
<dbReference type="EMBL" id="QFFZ01000029">
    <property type="protein sequence ID" value="TEB10305.1"/>
    <property type="molecule type" value="Genomic_DNA"/>
</dbReference>
<dbReference type="GO" id="GO:0016787">
    <property type="term" value="F:hydrolase activity"/>
    <property type="evidence" value="ECO:0007669"/>
    <property type="project" value="UniProtKB-KW"/>
</dbReference>
<accession>A0A4Y7RMV0</accession>
<dbReference type="AlphaFoldDB" id="A0A4Y7RMV0"/>
<evidence type="ECO:0000259" key="2">
    <source>
        <dbReference type="PROSITE" id="PS51782"/>
    </source>
</evidence>
<reference evidence="3 4" key="1">
    <citation type="journal article" date="2018" name="Environ. Microbiol.">
        <title>Novel energy conservation strategies and behaviour of Pelotomaculum schinkii driving syntrophic propionate catabolism.</title>
        <authorList>
            <person name="Hidalgo-Ahumada C.A.P."/>
            <person name="Nobu M.K."/>
            <person name="Narihiro T."/>
            <person name="Tamaki H."/>
            <person name="Liu W.T."/>
            <person name="Kamagata Y."/>
            <person name="Stams A.J.M."/>
            <person name="Imachi H."/>
            <person name="Sousa D.Z."/>
        </authorList>
    </citation>
    <scope>NUCLEOTIDE SEQUENCE [LARGE SCALE GENOMIC DNA]</scope>
    <source>
        <strain evidence="3 4">MGP</strain>
    </source>
</reference>
<dbReference type="PANTHER" id="PTHR33734">
    <property type="entry name" value="LYSM DOMAIN-CONTAINING GPI-ANCHORED PROTEIN 2"/>
    <property type="match status" value="1"/>
</dbReference>
<evidence type="ECO:0000313" key="3">
    <source>
        <dbReference type="EMBL" id="TEB10305.1"/>
    </source>
</evidence>
<feature type="region of interest" description="Disordered" evidence="1">
    <location>
        <begin position="51"/>
        <end position="71"/>
    </location>
</feature>
<dbReference type="CDD" id="cd00118">
    <property type="entry name" value="LysM"/>
    <property type="match status" value="1"/>
</dbReference>
<dbReference type="PROSITE" id="PS51782">
    <property type="entry name" value="LYSM"/>
    <property type="match status" value="1"/>
</dbReference>
<proteinExistence type="predicted"/>
<gene>
    <name evidence="3" type="primary">lytN</name>
    <name evidence="3" type="ORF">Pmgp_02502</name>
</gene>
<dbReference type="SMART" id="SM00257">
    <property type="entry name" value="LysM"/>
    <property type="match status" value="1"/>
</dbReference>
<dbReference type="Pfam" id="PF01476">
    <property type="entry name" value="LysM"/>
    <property type="match status" value="1"/>
</dbReference>
<evidence type="ECO:0000313" key="4">
    <source>
        <dbReference type="Proteomes" id="UP000297597"/>
    </source>
</evidence>
<evidence type="ECO:0000256" key="1">
    <source>
        <dbReference type="SAM" id="MobiDB-lite"/>
    </source>
</evidence>
<dbReference type="Gene3D" id="3.10.350.10">
    <property type="entry name" value="LysM domain"/>
    <property type="match status" value="1"/>
</dbReference>
<dbReference type="OrthoDB" id="1357684at2"/>